<evidence type="ECO:0000256" key="1">
    <source>
        <dbReference type="ARBA" id="ARBA00009686"/>
    </source>
</evidence>
<dbReference type="SUPFAM" id="SSF52833">
    <property type="entry name" value="Thioredoxin-like"/>
    <property type="match status" value="1"/>
</dbReference>
<dbReference type="GO" id="GO:0030036">
    <property type="term" value="P:actin cytoskeleton organization"/>
    <property type="evidence" value="ECO:0007669"/>
    <property type="project" value="EnsemblFungi"/>
</dbReference>
<organism evidence="3 4">
    <name type="scientific">Aspergillus fumigatus (strain CBS 144.89 / FGSC A1163 / CEA10)</name>
    <name type="common">Neosartorya fumigata</name>
    <dbReference type="NCBI Taxonomy" id="451804"/>
    <lineage>
        <taxon>Eukaryota</taxon>
        <taxon>Fungi</taxon>
        <taxon>Dikarya</taxon>
        <taxon>Ascomycota</taxon>
        <taxon>Pezizomycotina</taxon>
        <taxon>Eurotiomycetes</taxon>
        <taxon>Eurotiomycetidae</taxon>
        <taxon>Eurotiales</taxon>
        <taxon>Aspergillaceae</taxon>
        <taxon>Aspergillus</taxon>
        <taxon>Aspergillus subgen. Fumigati</taxon>
    </lineage>
</organism>
<feature type="domain" description="Phosducin" evidence="2">
    <location>
        <begin position="104"/>
        <end position="257"/>
    </location>
</feature>
<gene>
    <name evidence="3" type="ORF">AFUB_019650</name>
</gene>
<accession>B0XTZ7</accession>
<dbReference type="GO" id="GO:0005737">
    <property type="term" value="C:cytoplasm"/>
    <property type="evidence" value="ECO:0007669"/>
    <property type="project" value="EnsemblFungi"/>
</dbReference>
<dbReference type="EMBL" id="DS499595">
    <property type="protein sequence ID" value="EDP53919.1"/>
    <property type="molecule type" value="Genomic_DNA"/>
</dbReference>
<dbReference type="PANTHER" id="PTHR45809">
    <property type="entry name" value="VIRAL IAP-ASSOCIATED FACTOR HOMOLOG"/>
    <property type="match status" value="1"/>
</dbReference>
<name>B0XTZ7_ASPFC</name>
<dbReference type="Pfam" id="PF02114">
    <property type="entry name" value="Phosducin"/>
    <property type="match status" value="1"/>
</dbReference>
<keyword evidence="4" id="KW-1185">Reference proteome</keyword>
<dbReference type="InterPro" id="IPR036249">
    <property type="entry name" value="Thioredoxin-like_sf"/>
</dbReference>
<dbReference type="GO" id="GO:0006457">
    <property type="term" value="P:protein folding"/>
    <property type="evidence" value="ECO:0007669"/>
    <property type="project" value="EnsemblFungi"/>
</dbReference>
<dbReference type="GO" id="GO:0031683">
    <property type="term" value="F:G-protein beta/gamma-subunit complex binding"/>
    <property type="evidence" value="ECO:0007669"/>
    <property type="project" value="EnsemblFungi"/>
</dbReference>
<dbReference type="VEuPathDB" id="FungiDB:AFUB_019650"/>
<dbReference type="AlphaFoldDB" id="B0XTZ7"/>
<dbReference type="HOGENOM" id="CLU_072604_1_0_1"/>
<dbReference type="GO" id="GO:1903333">
    <property type="term" value="P:negative regulation of protein folding"/>
    <property type="evidence" value="ECO:0007669"/>
    <property type="project" value="EnsemblFungi"/>
</dbReference>
<reference evidence="3 4" key="1">
    <citation type="journal article" date="2008" name="PLoS Genet.">
        <title>Genomic islands in the pathogenic filamentous fungus Aspergillus fumigatus.</title>
        <authorList>
            <person name="Fedorova N.D."/>
            <person name="Khaldi N."/>
            <person name="Joardar V.S."/>
            <person name="Maiti R."/>
            <person name="Amedeo P."/>
            <person name="Anderson M.J."/>
            <person name="Crabtree J."/>
            <person name="Silva J.C."/>
            <person name="Badger J.H."/>
            <person name="Albarraq A."/>
            <person name="Angiuoli S."/>
            <person name="Bussey H."/>
            <person name="Bowyer P."/>
            <person name="Cotty P.J."/>
            <person name="Dyer P.S."/>
            <person name="Egan A."/>
            <person name="Galens K."/>
            <person name="Fraser-Liggett C.M."/>
            <person name="Haas B.J."/>
            <person name="Inman J.M."/>
            <person name="Kent R."/>
            <person name="Lemieux S."/>
            <person name="Malavazi I."/>
            <person name="Orvis J."/>
            <person name="Roemer T."/>
            <person name="Ronning C.M."/>
            <person name="Sundaram J.P."/>
            <person name="Sutton G."/>
            <person name="Turner G."/>
            <person name="Venter J.C."/>
            <person name="White O.R."/>
            <person name="Whitty B.R."/>
            <person name="Youngman P."/>
            <person name="Wolfe K.H."/>
            <person name="Goldman G.H."/>
            <person name="Wortman J.R."/>
            <person name="Jiang B."/>
            <person name="Denning D.W."/>
            <person name="Nierman W.C."/>
        </authorList>
    </citation>
    <scope>NUCLEOTIDE SEQUENCE [LARGE SCALE GENOMIC DNA]</scope>
    <source>
        <strain evidence="4">CBS 144.89 / FGSC A1163 / CEA10</strain>
    </source>
</reference>
<dbReference type="Proteomes" id="UP000001699">
    <property type="component" value="Unassembled WGS sequence"/>
</dbReference>
<dbReference type="Gene3D" id="3.40.30.10">
    <property type="entry name" value="Glutaredoxin"/>
    <property type="match status" value="1"/>
</dbReference>
<dbReference type="InterPro" id="IPR051498">
    <property type="entry name" value="Phosducin-like_chap/apop_reg"/>
</dbReference>
<dbReference type="OrthoDB" id="45518at2759"/>
<dbReference type="InterPro" id="IPR024253">
    <property type="entry name" value="Phosducin_thioredoxin-like_dom"/>
</dbReference>
<dbReference type="PANTHER" id="PTHR45809:SF3">
    <property type="entry name" value="VIRAL IAP-ASSOCIATED FACTOR HOMOLOG"/>
    <property type="match status" value="1"/>
</dbReference>
<evidence type="ECO:0000259" key="2">
    <source>
        <dbReference type="Pfam" id="PF02114"/>
    </source>
</evidence>
<proteinExistence type="inferred from homology"/>
<protein>
    <submittedName>
        <fullName evidence="3">Phosducin family protein</fullName>
    </submittedName>
</protein>
<dbReference type="CDD" id="cd02988">
    <property type="entry name" value="Phd_like_VIAF"/>
    <property type="match status" value="1"/>
</dbReference>
<dbReference type="GO" id="GO:0003779">
    <property type="term" value="F:actin binding"/>
    <property type="evidence" value="ECO:0007669"/>
    <property type="project" value="EnsemblFungi"/>
</dbReference>
<dbReference type="GO" id="GO:0051726">
    <property type="term" value="P:regulation of cell cycle"/>
    <property type="evidence" value="ECO:0007669"/>
    <property type="project" value="EnsemblFungi"/>
</dbReference>
<evidence type="ECO:0000313" key="4">
    <source>
        <dbReference type="Proteomes" id="UP000001699"/>
    </source>
</evidence>
<comment type="similarity">
    <text evidence="1">Belongs to the phosducin family.</text>
</comment>
<evidence type="ECO:0000313" key="3">
    <source>
        <dbReference type="EMBL" id="EDP53919.1"/>
    </source>
</evidence>
<dbReference type="GO" id="GO:0071444">
    <property type="term" value="P:cellular response to pheromone"/>
    <property type="evidence" value="ECO:0007669"/>
    <property type="project" value="EnsemblFungi"/>
</dbReference>
<dbReference type="GO" id="GO:0045944">
    <property type="term" value="P:positive regulation of transcription by RNA polymerase II"/>
    <property type="evidence" value="ECO:0007669"/>
    <property type="project" value="EnsemblFungi"/>
</dbReference>
<sequence>MHHIIISGAWEPQQTIACELSFYLPKLAIFIFHDRSTYFSLWRSSFLSKAPDNRSPRPRNDILRKHGIIPEKPQDPEPLIQEALVEAERKAHENRLEDKDLDELHDLEDEEDEEFLEQYRKKRLAELSTLQKTSIYNQVYPLQKVDYAREVTEASSKSFVLVHLTSTSGNVESRVLSDLWRQLAMKYGDIKFCEIRGDMCIEGYPERNTPTILVYKDGEIRRQLVTLRELNGPKTKLEDLERMLVDLGALKESDVRLKKRSYSFDEERQSNIRSANVEDYDDDWD</sequence>
<dbReference type="PhylomeDB" id="B0XTZ7"/>